<reference evidence="2 3" key="2">
    <citation type="journal article" date="2014" name="J. Gen. Appl. Microbiol.">
        <title>The early diverging ascomycetous budding yeast Saitoella complicata has three histone deacetylases belonging to the Clr6, Hos2, and Rpd3 lineages.</title>
        <authorList>
            <person name="Nishida H."/>
            <person name="Matsumoto T."/>
            <person name="Kondo S."/>
            <person name="Hamamoto M."/>
            <person name="Yoshikawa H."/>
        </authorList>
    </citation>
    <scope>NUCLEOTIDE SEQUENCE [LARGE SCALE GENOMIC DNA]</scope>
    <source>
        <strain evidence="2 3">NRRL Y-17804</strain>
    </source>
</reference>
<evidence type="ECO:0000313" key="2">
    <source>
        <dbReference type="EMBL" id="GAO50418.1"/>
    </source>
</evidence>
<feature type="region of interest" description="Disordered" evidence="1">
    <location>
        <begin position="116"/>
        <end position="140"/>
    </location>
</feature>
<name>A0A0E9NKU9_SAICN</name>
<protein>
    <submittedName>
        <fullName evidence="2">Uncharacterized protein</fullName>
    </submittedName>
</protein>
<reference evidence="2 3" key="1">
    <citation type="journal article" date="2011" name="J. Gen. Appl. Microbiol.">
        <title>Draft genome sequencing of the enigmatic yeast Saitoella complicata.</title>
        <authorList>
            <person name="Nishida H."/>
            <person name="Hamamoto M."/>
            <person name="Sugiyama J."/>
        </authorList>
    </citation>
    <scope>NUCLEOTIDE SEQUENCE [LARGE SCALE GENOMIC DNA]</scope>
    <source>
        <strain evidence="2 3">NRRL Y-17804</strain>
    </source>
</reference>
<accession>A0A0E9NKU9</accession>
<gene>
    <name evidence="2" type="ORF">G7K_4544-t1</name>
</gene>
<dbReference type="PANTHER" id="PTHR28158:SF1">
    <property type="entry name" value="SMALL RIBOSOMAL SUBUNIT PROTEIN MS45"/>
    <property type="match status" value="1"/>
</dbReference>
<dbReference type="AlphaFoldDB" id="A0A0E9NKU9"/>
<dbReference type="PANTHER" id="PTHR28158">
    <property type="entry name" value="37S RIBOSOMAL PROTEIN S35, MITOCHONDRIAL"/>
    <property type="match status" value="1"/>
</dbReference>
<comment type="caution">
    <text evidence="2">The sequence shown here is derived from an EMBL/GenBank/DDBJ whole genome shotgun (WGS) entry which is preliminary data.</text>
</comment>
<dbReference type="InterPro" id="IPR021036">
    <property type="entry name" value="Ribosomal_mS45"/>
</dbReference>
<keyword evidence="3" id="KW-1185">Reference proteome</keyword>
<reference evidence="2 3" key="3">
    <citation type="journal article" date="2015" name="Genome Announc.">
        <title>Draft Genome Sequence of the Archiascomycetous Yeast Saitoella complicata.</title>
        <authorList>
            <person name="Yamauchi K."/>
            <person name="Kondo S."/>
            <person name="Hamamoto M."/>
            <person name="Takahashi Y."/>
            <person name="Ogura Y."/>
            <person name="Hayashi T."/>
            <person name="Nishida H."/>
        </authorList>
    </citation>
    <scope>NUCLEOTIDE SEQUENCE [LARGE SCALE GENOMIC DNA]</scope>
    <source>
        <strain evidence="2 3">NRRL Y-17804</strain>
    </source>
</reference>
<dbReference type="GO" id="GO:0005763">
    <property type="term" value="C:mitochondrial small ribosomal subunit"/>
    <property type="evidence" value="ECO:0007669"/>
    <property type="project" value="TreeGrafter"/>
</dbReference>
<dbReference type="Proteomes" id="UP000033140">
    <property type="component" value="Unassembled WGS sequence"/>
</dbReference>
<evidence type="ECO:0000256" key="1">
    <source>
        <dbReference type="SAM" id="MobiDB-lite"/>
    </source>
</evidence>
<proteinExistence type="predicted"/>
<organism evidence="2 3">
    <name type="scientific">Saitoella complicata (strain BCRC 22490 / CBS 7301 / JCM 7358 / NBRC 10748 / NRRL Y-17804)</name>
    <dbReference type="NCBI Taxonomy" id="698492"/>
    <lineage>
        <taxon>Eukaryota</taxon>
        <taxon>Fungi</taxon>
        <taxon>Dikarya</taxon>
        <taxon>Ascomycota</taxon>
        <taxon>Taphrinomycotina</taxon>
        <taxon>Taphrinomycotina incertae sedis</taxon>
        <taxon>Saitoella</taxon>
    </lineage>
</organism>
<dbReference type="GO" id="GO:0003735">
    <property type="term" value="F:structural constituent of ribosome"/>
    <property type="evidence" value="ECO:0007669"/>
    <property type="project" value="TreeGrafter"/>
</dbReference>
<dbReference type="GO" id="GO:0032543">
    <property type="term" value="P:mitochondrial translation"/>
    <property type="evidence" value="ECO:0007669"/>
    <property type="project" value="TreeGrafter"/>
</dbReference>
<evidence type="ECO:0000313" key="3">
    <source>
        <dbReference type="Proteomes" id="UP000033140"/>
    </source>
</evidence>
<dbReference type="STRING" id="698492.A0A0E9NKU9"/>
<dbReference type="Pfam" id="PF12298">
    <property type="entry name" value="Bot1p"/>
    <property type="match status" value="1"/>
</dbReference>
<sequence>MRSLTTSAFTASPAVYVDSNGSPASRSTLKHFNSVNHSRIKSLVVLIRASRAHLHRLISSRPSAFISFSGVLPVSSDLHNPDIATMLPRRITASVCKNKSIFFAAPSRTFTSSRPAFAEEAETSAEDTAVEKEATQAKPRGPVKNRLRAAFFRWEETKGLALKYPSGPTYINQARVPFPSNPTFRPRPVLSRAEKDSIYEAWQNGKSILELSQQRSLSLERVKAVVRLVDFERKMIDSNQHTLFTFEREVHRYLPHLTNTTEPEDAVTIMSPTKAGYARMTMVPESRSITSEDAAEVMKIKTMNELEQEALAKADEMERIERMRVEGIVQRKAYEGVRKGTFRIVDTSAPKEPKESMSA</sequence>
<dbReference type="EMBL" id="BACD03000032">
    <property type="protein sequence ID" value="GAO50418.1"/>
    <property type="molecule type" value="Genomic_DNA"/>
</dbReference>